<keyword evidence="13 18" id="KW-0694">RNA-binding</keyword>
<dbReference type="FunFam" id="3.40.50.300:FF:000420">
    <property type="entry name" value="Endoribonuclease dicer-like 1"/>
    <property type="match status" value="1"/>
</dbReference>
<dbReference type="SMART" id="SM00535">
    <property type="entry name" value="RIBOc"/>
    <property type="match status" value="2"/>
</dbReference>
<dbReference type="EMBL" id="BAABME010003454">
    <property type="protein sequence ID" value="GAA0158861.1"/>
    <property type="molecule type" value="Genomic_DNA"/>
</dbReference>
<dbReference type="Pfam" id="PF00271">
    <property type="entry name" value="Helicase_C"/>
    <property type="match status" value="1"/>
</dbReference>
<dbReference type="PROSITE" id="PS50142">
    <property type="entry name" value="RNASE_3_2"/>
    <property type="match status" value="2"/>
</dbReference>
<dbReference type="PROSITE" id="PS51327">
    <property type="entry name" value="DICER_DSRBF"/>
    <property type="match status" value="1"/>
</dbReference>
<dbReference type="Gene3D" id="3.30.160.380">
    <property type="entry name" value="Dicer dimerisation domain"/>
    <property type="match status" value="1"/>
</dbReference>
<dbReference type="GO" id="GO:0004386">
    <property type="term" value="F:helicase activity"/>
    <property type="evidence" value="ECO:0007669"/>
    <property type="project" value="UniProtKB-KW"/>
</dbReference>
<keyword evidence="6" id="KW-0677">Repeat</keyword>
<evidence type="ECO:0000259" key="22">
    <source>
        <dbReference type="PROSITE" id="PS51194"/>
    </source>
</evidence>
<feature type="domain" description="Helicase C-terminal" evidence="22">
    <location>
        <begin position="375"/>
        <end position="539"/>
    </location>
</feature>
<evidence type="ECO:0000256" key="18">
    <source>
        <dbReference type="PROSITE-ProRule" id="PRU00657"/>
    </source>
</evidence>
<evidence type="ECO:0000256" key="5">
    <source>
        <dbReference type="ARBA" id="ARBA00022723"/>
    </source>
</evidence>
<keyword evidence="16" id="KW-0539">Nucleus</keyword>
<dbReference type="PROSITE" id="PS51194">
    <property type="entry name" value="HELICASE_CTER"/>
    <property type="match status" value="1"/>
</dbReference>
<dbReference type="Gene3D" id="3.40.50.300">
    <property type="entry name" value="P-loop containing nucleotide triphosphate hydrolases"/>
    <property type="match status" value="2"/>
</dbReference>
<dbReference type="FunFam" id="1.10.1520.10:FF:000004">
    <property type="entry name" value="Endoribonuclease dicer-like 1"/>
    <property type="match status" value="1"/>
</dbReference>
<dbReference type="PROSITE" id="PS51192">
    <property type="entry name" value="HELICASE_ATP_BIND_1"/>
    <property type="match status" value="1"/>
</dbReference>
<comment type="caution">
    <text evidence="24">The sequence shown here is derived from an EMBL/GenBank/DDBJ whole genome shotgun (WGS) entry which is preliminary data.</text>
</comment>
<evidence type="ECO:0000259" key="20">
    <source>
        <dbReference type="PROSITE" id="PS50821"/>
    </source>
</evidence>
<keyword evidence="15" id="KW-0464">Manganese</keyword>
<dbReference type="InterPro" id="IPR005034">
    <property type="entry name" value="Dicer_dimerisation"/>
</dbReference>
<dbReference type="Gene3D" id="3.30.160.20">
    <property type="match status" value="1"/>
</dbReference>
<evidence type="ECO:0000259" key="19">
    <source>
        <dbReference type="PROSITE" id="PS50142"/>
    </source>
</evidence>
<evidence type="ECO:0000313" key="24">
    <source>
        <dbReference type="EMBL" id="GAA0158861.1"/>
    </source>
</evidence>
<name>A0AAV3Q634_LITER</name>
<feature type="domain" description="Helicase ATP-binding" evidence="21">
    <location>
        <begin position="30"/>
        <end position="194"/>
    </location>
</feature>
<evidence type="ECO:0000256" key="2">
    <source>
        <dbReference type="ARBA" id="ARBA00001946"/>
    </source>
</evidence>
<dbReference type="CDD" id="cd18802">
    <property type="entry name" value="SF2_C_dicer"/>
    <property type="match status" value="1"/>
</dbReference>
<evidence type="ECO:0000256" key="12">
    <source>
        <dbReference type="ARBA" id="ARBA00022842"/>
    </source>
</evidence>
<keyword evidence="25" id="KW-1185">Reference proteome</keyword>
<keyword evidence="14" id="KW-0943">RNA-mediated gene silencing</keyword>
<dbReference type="InterPro" id="IPR001650">
    <property type="entry name" value="Helicase_C-like"/>
</dbReference>
<accession>A0AAV3Q634</accession>
<dbReference type="GO" id="GO:0003723">
    <property type="term" value="F:RNA binding"/>
    <property type="evidence" value="ECO:0007669"/>
    <property type="project" value="UniProtKB-UniRule"/>
</dbReference>
<dbReference type="Pfam" id="PF02170">
    <property type="entry name" value="PAZ"/>
    <property type="match status" value="1"/>
</dbReference>
<evidence type="ECO:0000256" key="16">
    <source>
        <dbReference type="ARBA" id="ARBA00023242"/>
    </source>
</evidence>
<dbReference type="GO" id="GO:0046872">
    <property type="term" value="F:metal ion binding"/>
    <property type="evidence" value="ECO:0007669"/>
    <property type="project" value="UniProtKB-KW"/>
</dbReference>
<comment type="cofactor">
    <cofactor evidence="1">
        <name>Mn(2+)</name>
        <dbReference type="ChEBI" id="CHEBI:29035"/>
    </cofactor>
</comment>
<evidence type="ECO:0000313" key="25">
    <source>
        <dbReference type="Proteomes" id="UP001454036"/>
    </source>
</evidence>
<dbReference type="InterPro" id="IPR036085">
    <property type="entry name" value="PAZ_dom_sf"/>
</dbReference>
<dbReference type="GO" id="GO:0005634">
    <property type="term" value="C:nucleus"/>
    <property type="evidence" value="ECO:0007669"/>
    <property type="project" value="UniProtKB-SubCell"/>
</dbReference>
<dbReference type="Pfam" id="PF00270">
    <property type="entry name" value="DEAD"/>
    <property type="match status" value="1"/>
</dbReference>
<sequence>MEPLQEMCMDANQMLNSDPLPFARNYQLDALEKALKENTIVFLDTGSGKTMIAIMLLRSYAHTIRKPSPSFAVFLVPTVVLVSQQAKAITMHTDLKVGMYWGEMGVDFWDAATWKKQQDDYEVLVMTPIILLNALRHRFLNLDDIKVMIYDECHNARGKHPYARLMTEFYHPAASKNSPLPRVFGMTASPIKSKGSKSEESYWKEIHELENLMNSKVYTCQSDTVLAEYITFATPKVKTYKTGAVPFAILENLERDLKKLKEEHMCSIDECDFPLSVVESARKRISRLHSDLLHCVDMLGIWAALKAAESIISETTSTSMWEQLDESSESAAKRFCLAAARVLSACLPPDALWSTRESKEAKLNAGYLTPKVFCLFDSLHEYRDSKDLRCIVFVERILTAIVLRTLLLDEFSKLYRWTTEHLAGHHPGMPLQSKKRQNKIVERFRQGTVNIIVATSILEEGLDVQSCNLVVRFDLPATICSFIQSRGRARMQNSDFIIMMASDDTSALKKVRKFLASGETMRKDVLSNASVPCEPLDLCKEVYYKVEATGAIVSLTSSIALLNFYCSRLPSDGYFKPRPRCVIDEVNGSCTMHLPKSCPIPRVIVQEDIKILKQLACLEACKQLHLVRALTDNLVPDILKDDDNEQEFGFDLKNSEHMLFLSPELIHYQSRDAETLYYYYMLELPETFYGDTPGFNFVLALRHKHNFDEEFVPLNLNNNGKELKISINYVGELTLNSEQVLICQKFQVALLRILLDRNIERLDKALAGFGKLGGFSRLDYLILPVVHSPKHNLTINWNSLRSVLRPYTCLGDKHVWCFCGMNDSHHVYTMSGWVCSCIMKNALVCTPHNGCIYYISGELHGLNSESSLEVQGGRETTYHEYYEKRHHIVLRLKGQTLLQGKHLNAMQNDLNKCRIQSCKGKRKSSVELPPELVRILLSPVSIDTISSFMHVPSVMHRIECLLLASNLKNMFLGHCPNHVIVPSVKVMEALTTKNCQESFHLESLETLGDSFLKYAVSQQLFKNHQNDHEGILSKRRERIICNKSLCKLGHERNIPGFIRDQPFDPKEWIVPGDNSEDYTLYEEILSPASKVYIRGKRTLKGKRIADVVEALIGVFFSEGGELLALSFMEWLGIKVDLVHVPYERVFSVRPERYLNVKYLEGFLKYSFNDPCLLLEALTHGSYMLPEIPRCYQRLEFIGDSVLDFLVTVHLYKKYPGLSPGMLTDLRSASVNNEGYAQSALKAELHKHLLHSSQELHRQLAITVSTFEQSSMNSTFGWDSEFTLPKVLGDVIESIAGAILVDSKYDTELVFRCMRPLLEPLVTPETVKLHPVRELNELCQKENYVIKKRRETGKFSVEVIANGVTYEHSSSVSDKKSAKKFACKWVLEKLKGEAERRKD</sequence>
<evidence type="ECO:0000256" key="6">
    <source>
        <dbReference type="ARBA" id="ARBA00022737"/>
    </source>
</evidence>
<keyword evidence="4" id="KW-0540">Nuclease</keyword>
<dbReference type="CDD" id="cd00593">
    <property type="entry name" value="RIBOc"/>
    <property type="match status" value="2"/>
</dbReference>
<dbReference type="FunFam" id="3.30.160.380:FF:000001">
    <property type="entry name" value="Endoribonuclease dicer-like 1"/>
    <property type="match status" value="1"/>
</dbReference>
<dbReference type="SMART" id="SM00490">
    <property type="entry name" value="HELICc"/>
    <property type="match status" value="1"/>
</dbReference>
<evidence type="ECO:0000256" key="17">
    <source>
        <dbReference type="ARBA" id="ARBA00035116"/>
    </source>
</evidence>
<evidence type="ECO:0000256" key="3">
    <source>
        <dbReference type="ARBA" id="ARBA00004123"/>
    </source>
</evidence>
<reference evidence="24 25" key="1">
    <citation type="submission" date="2024-01" db="EMBL/GenBank/DDBJ databases">
        <title>The complete chloroplast genome sequence of Lithospermum erythrorhizon: insights into the phylogenetic relationship among Boraginaceae species and the maternal lineages of purple gromwells.</title>
        <authorList>
            <person name="Okada T."/>
            <person name="Watanabe K."/>
        </authorList>
    </citation>
    <scope>NUCLEOTIDE SEQUENCE [LARGE SCALE GENOMIC DNA]</scope>
</reference>
<dbReference type="InterPro" id="IPR014001">
    <property type="entry name" value="Helicase_ATP-bd"/>
</dbReference>
<dbReference type="SMART" id="SM00949">
    <property type="entry name" value="PAZ"/>
    <property type="match status" value="1"/>
</dbReference>
<dbReference type="Gene3D" id="2.170.260.10">
    <property type="entry name" value="paz domain"/>
    <property type="match status" value="1"/>
</dbReference>
<dbReference type="PROSITE" id="PS50821">
    <property type="entry name" value="PAZ"/>
    <property type="match status" value="1"/>
</dbReference>
<dbReference type="InterPro" id="IPR000999">
    <property type="entry name" value="RNase_III_dom"/>
</dbReference>
<dbReference type="FunFam" id="3.40.50.300:FF:000705">
    <property type="entry name" value="Endoribonuclease dicer-like protein"/>
    <property type="match status" value="1"/>
</dbReference>
<dbReference type="GO" id="GO:0010267">
    <property type="term" value="P:ta-siRNA processing"/>
    <property type="evidence" value="ECO:0007669"/>
    <property type="project" value="UniProtKB-ARBA"/>
</dbReference>
<keyword evidence="12" id="KW-0460">Magnesium</keyword>
<evidence type="ECO:0000256" key="7">
    <source>
        <dbReference type="ARBA" id="ARBA00022741"/>
    </source>
</evidence>
<keyword evidence="11" id="KW-0067">ATP-binding</keyword>
<proteinExistence type="inferred from homology"/>
<evidence type="ECO:0000259" key="23">
    <source>
        <dbReference type="PROSITE" id="PS51327"/>
    </source>
</evidence>
<evidence type="ECO:0000256" key="13">
    <source>
        <dbReference type="ARBA" id="ARBA00022884"/>
    </source>
</evidence>
<gene>
    <name evidence="24" type="ORF">LIER_15782</name>
</gene>
<organism evidence="24 25">
    <name type="scientific">Lithospermum erythrorhizon</name>
    <name type="common">Purple gromwell</name>
    <name type="synonym">Lithospermum officinale var. erythrorhizon</name>
    <dbReference type="NCBI Taxonomy" id="34254"/>
    <lineage>
        <taxon>Eukaryota</taxon>
        <taxon>Viridiplantae</taxon>
        <taxon>Streptophyta</taxon>
        <taxon>Embryophyta</taxon>
        <taxon>Tracheophyta</taxon>
        <taxon>Spermatophyta</taxon>
        <taxon>Magnoliopsida</taxon>
        <taxon>eudicotyledons</taxon>
        <taxon>Gunneridae</taxon>
        <taxon>Pentapetalae</taxon>
        <taxon>asterids</taxon>
        <taxon>lamiids</taxon>
        <taxon>Boraginales</taxon>
        <taxon>Boraginaceae</taxon>
        <taxon>Boraginoideae</taxon>
        <taxon>Lithospermeae</taxon>
        <taxon>Lithospermum</taxon>
    </lineage>
</organism>
<evidence type="ECO:0000256" key="10">
    <source>
        <dbReference type="ARBA" id="ARBA00022806"/>
    </source>
</evidence>
<dbReference type="PANTHER" id="PTHR14950:SF70">
    <property type="entry name" value="ENDORIBONUCLEASE DICER HOMOLOG 2"/>
    <property type="match status" value="1"/>
</dbReference>
<comment type="similarity">
    <text evidence="17 18">Belongs to the helicase family. Dicer subfamily.</text>
</comment>
<evidence type="ECO:0000256" key="9">
    <source>
        <dbReference type="ARBA" id="ARBA00022801"/>
    </source>
</evidence>
<dbReference type="InterPro" id="IPR038248">
    <property type="entry name" value="Dicer_dimer_sf"/>
</dbReference>
<evidence type="ECO:0000256" key="14">
    <source>
        <dbReference type="ARBA" id="ARBA00023158"/>
    </source>
</evidence>
<dbReference type="InterPro" id="IPR036389">
    <property type="entry name" value="RNase_III_sf"/>
</dbReference>
<keyword evidence="7" id="KW-0547">Nucleotide-binding</keyword>
<dbReference type="CDD" id="cd18034">
    <property type="entry name" value="DEXHc_dicer"/>
    <property type="match status" value="1"/>
</dbReference>
<dbReference type="GO" id="GO:0005737">
    <property type="term" value="C:cytoplasm"/>
    <property type="evidence" value="ECO:0007669"/>
    <property type="project" value="TreeGrafter"/>
</dbReference>
<keyword evidence="9" id="KW-0378">Hydrolase</keyword>
<evidence type="ECO:0000256" key="8">
    <source>
        <dbReference type="ARBA" id="ARBA00022759"/>
    </source>
</evidence>
<dbReference type="SMART" id="SM00487">
    <property type="entry name" value="DEXDc"/>
    <property type="match status" value="1"/>
</dbReference>
<dbReference type="InterPro" id="IPR011545">
    <property type="entry name" value="DEAD/DEAH_box_helicase_dom"/>
</dbReference>
<dbReference type="SUPFAM" id="SSF101690">
    <property type="entry name" value="PAZ domain"/>
    <property type="match status" value="1"/>
</dbReference>
<keyword evidence="10" id="KW-0347">Helicase</keyword>
<keyword evidence="8" id="KW-0255">Endonuclease</keyword>
<evidence type="ECO:0000256" key="15">
    <source>
        <dbReference type="ARBA" id="ARBA00023211"/>
    </source>
</evidence>
<dbReference type="SUPFAM" id="SSF69065">
    <property type="entry name" value="RNase III domain-like"/>
    <property type="match status" value="2"/>
</dbReference>
<dbReference type="Proteomes" id="UP001454036">
    <property type="component" value="Unassembled WGS sequence"/>
</dbReference>
<dbReference type="Gene3D" id="1.10.1520.10">
    <property type="entry name" value="Ribonuclease III domain"/>
    <property type="match status" value="2"/>
</dbReference>
<dbReference type="Pfam" id="PF03368">
    <property type="entry name" value="Dicer_dimer"/>
    <property type="match status" value="1"/>
</dbReference>
<keyword evidence="5" id="KW-0479">Metal-binding</keyword>
<dbReference type="SUPFAM" id="SSF52540">
    <property type="entry name" value="P-loop containing nucleoside triphosphate hydrolases"/>
    <property type="match status" value="1"/>
</dbReference>
<dbReference type="PANTHER" id="PTHR14950">
    <property type="entry name" value="DICER-RELATED"/>
    <property type="match status" value="1"/>
</dbReference>
<comment type="cofactor">
    <cofactor evidence="2">
        <name>Mg(2+)</name>
        <dbReference type="ChEBI" id="CHEBI:18420"/>
    </cofactor>
</comment>
<feature type="domain" description="RNase III" evidence="19">
    <location>
        <begin position="1156"/>
        <end position="1303"/>
    </location>
</feature>
<comment type="subcellular location">
    <subcellularLocation>
        <location evidence="3">Nucleus</location>
    </subcellularLocation>
</comment>
<dbReference type="SUPFAM" id="SSF54768">
    <property type="entry name" value="dsRNA-binding domain-like"/>
    <property type="match status" value="1"/>
</dbReference>
<dbReference type="GO" id="GO:0005524">
    <property type="term" value="F:ATP binding"/>
    <property type="evidence" value="ECO:0007669"/>
    <property type="project" value="UniProtKB-KW"/>
</dbReference>
<evidence type="ECO:0000259" key="21">
    <source>
        <dbReference type="PROSITE" id="PS51192"/>
    </source>
</evidence>
<feature type="domain" description="RNase III" evidence="19">
    <location>
        <begin position="988"/>
        <end position="1120"/>
    </location>
</feature>
<dbReference type="InterPro" id="IPR003100">
    <property type="entry name" value="PAZ_dom"/>
</dbReference>
<evidence type="ECO:0000256" key="11">
    <source>
        <dbReference type="ARBA" id="ARBA00022840"/>
    </source>
</evidence>
<dbReference type="GO" id="GO:0004525">
    <property type="term" value="F:ribonuclease III activity"/>
    <property type="evidence" value="ECO:0007669"/>
    <property type="project" value="InterPro"/>
</dbReference>
<evidence type="ECO:0000256" key="1">
    <source>
        <dbReference type="ARBA" id="ARBA00001936"/>
    </source>
</evidence>
<feature type="domain" description="PAZ" evidence="20">
    <location>
        <begin position="822"/>
        <end position="937"/>
    </location>
</feature>
<feature type="domain" description="Dicer dsRNA-binding fold" evidence="23">
    <location>
        <begin position="558"/>
        <end position="644"/>
    </location>
</feature>
<dbReference type="Pfam" id="PF00636">
    <property type="entry name" value="Ribonuclease_3"/>
    <property type="match status" value="2"/>
</dbReference>
<evidence type="ECO:0000256" key="4">
    <source>
        <dbReference type="ARBA" id="ARBA00022722"/>
    </source>
</evidence>
<dbReference type="InterPro" id="IPR027417">
    <property type="entry name" value="P-loop_NTPase"/>
</dbReference>
<protein>
    <submittedName>
        <fullName evidence="24">Uncharacterized protein</fullName>
    </submittedName>
</protein>